<evidence type="ECO:0000313" key="1">
    <source>
        <dbReference type="EMBL" id="URI07870.1"/>
    </source>
</evidence>
<dbReference type="EMBL" id="CP097635">
    <property type="protein sequence ID" value="URI07870.1"/>
    <property type="molecule type" value="Genomic_DNA"/>
</dbReference>
<name>A0ABY4S5B1_AQUTE</name>
<accession>A0ABY4S5B1</accession>
<proteinExistence type="predicted"/>
<protein>
    <submittedName>
        <fullName evidence="1">Uncharacterized protein</fullName>
    </submittedName>
</protein>
<keyword evidence="2" id="KW-1185">Reference proteome</keyword>
<evidence type="ECO:0000313" key="2">
    <source>
        <dbReference type="Proteomes" id="UP001056201"/>
    </source>
</evidence>
<sequence>MVAKESKVRQRVTEQDVHQFAGPVVIRDPKAFADQLEAFVQARVSATIEAADQAVRQALRNKAAHLRAETRWSKRRLSTLLTL</sequence>
<organism evidence="1 2">
    <name type="scientific">Aquincola tertiaricarbonis</name>
    <dbReference type="NCBI Taxonomy" id="391953"/>
    <lineage>
        <taxon>Bacteria</taxon>
        <taxon>Pseudomonadati</taxon>
        <taxon>Pseudomonadota</taxon>
        <taxon>Betaproteobacteria</taxon>
        <taxon>Burkholderiales</taxon>
        <taxon>Sphaerotilaceae</taxon>
        <taxon>Aquincola</taxon>
    </lineage>
</organism>
<gene>
    <name evidence="1" type="ORF">MW290_04575</name>
</gene>
<dbReference type="RefSeq" id="WP_250196099.1">
    <property type="nucleotide sequence ID" value="NZ_CP097635.1"/>
</dbReference>
<reference evidence="1" key="1">
    <citation type="submission" date="2022-05" db="EMBL/GenBank/DDBJ databases">
        <title>An RpoN-dependent PEP-CTERM gene is involved in floc formation of an Aquincola tertiaricarbonis strain.</title>
        <authorList>
            <person name="Qiu D."/>
            <person name="Xia M."/>
        </authorList>
    </citation>
    <scope>NUCLEOTIDE SEQUENCE</scope>
    <source>
        <strain evidence="1">RN12</strain>
    </source>
</reference>
<dbReference type="Proteomes" id="UP001056201">
    <property type="component" value="Chromosome 1"/>
</dbReference>